<dbReference type="OrthoDB" id="9811557at2"/>
<dbReference type="InterPro" id="IPR036318">
    <property type="entry name" value="FAD-bd_PCMH-like_sf"/>
</dbReference>
<dbReference type="Gene3D" id="3.30.43.10">
    <property type="entry name" value="Uridine Diphospho-n-acetylenolpyruvylglucosamine Reductase, domain 2"/>
    <property type="match status" value="1"/>
</dbReference>
<dbReference type="GO" id="GO:0022904">
    <property type="term" value="P:respiratory electron transport chain"/>
    <property type="evidence" value="ECO:0007669"/>
    <property type="project" value="TreeGrafter"/>
</dbReference>
<dbReference type="STRING" id="2518989.IMCC3088_2101"/>
<name>F3L3A9_9GAMM</name>
<dbReference type="PANTHER" id="PTHR43716:SF1">
    <property type="entry name" value="D-2-HYDROXYGLUTARATE DEHYDROGENASE, MITOCHONDRIAL"/>
    <property type="match status" value="1"/>
</dbReference>
<gene>
    <name evidence="6" type="ORF">IMCC3088_2101</name>
</gene>
<dbReference type="Gene3D" id="3.30.465.10">
    <property type="match status" value="1"/>
</dbReference>
<keyword evidence="5" id="KW-0560">Oxidoreductase</keyword>
<evidence type="ECO:0000256" key="3">
    <source>
        <dbReference type="ARBA" id="ARBA00022630"/>
    </source>
</evidence>
<dbReference type="InterPro" id="IPR016164">
    <property type="entry name" value="FAD-linked_Oxase-like_C"/>
</dbReference>
<proteinExistence type="inferred from homology"/>
<dbReference type="PROSITE" id="PS51387">
    <property type="entry name" value="FAD_PCMH"/>
    <property type="match status" value="1"/>
</dbReference>
<evidence type="ECO:0000256" key="1">
    <source>
        <dbReference type="ARBA" id="ARBA00001974"/>
    </source>
</evidence>
<evidence type="ECO:0000256" key="4">
    <source>
        <dbReference type="ARBA" id="ARBA00022827"/>
    </source>
</evidence>
<comment type="similarity">
    <text evidence="2">Belongs to the FAD-binding oxidoreductase/transferase type 4 family.</text>
</comment>
<organism evidence="6 7">
    <name type="scientific">Aequoribacter fuscus</name>
    <dbReference type="NCBI Taxonomy" id="2518989"/>
    <lineage>
        <taxon>Bacteria</taxon>
        <taxon>Pseudomonadati</taxon>
        <taxon>Pseudomonadota</taxon>
        <taxon>Gammaproteobacteria</taxon>
        <taxon>Cellvibrionales</taxon>
        <taxon>Halieaceae</taxon>
        <taxon>Aequoribacter</taxon>
    </lineage>
</organism>
<sequence length="455" mass="49201">MSVNLEQLAQLLGPKGILLDDDVKARPNYAWGQGSCPARAIIRPSSTEALADAMAMCYDAHQTMVPWGGLTGLVNGMTCSEQDIAISLERMNGIDSFDTDAGIMVVNAGTPLQVVQDAAREQGWLFPVDLGARGTATIGGMISTNAGGNSVIRYGMMRNQVLGIEAVLPDGRIIDAMNEMLKNNTGYDLKQLLIGAEGTLGIVTKAVLKLQPAPLRTFTAMVVCDNFDGVKTLLKSASTQLASSLTAFEAMWGNYYDLNVAETGRHQAVLPPHQAFYILLESSHSQVTETNPLETFLEAQLESAVISDAVIANSEQQADQLWAIRDDVEAKMIFRSPAISYDISLPLRHMQAYTEQLEQALANFDPDVKCVTFGHLGDGNIHLGIGPLSDKKAVNDIVYNLLTQFKGSVSAEHGIGLDKKSYLNLCRTEAEIHVMKSIKTAIDPRGLMNPGKIFA</sequence>
<dbReference type="Proteomes" id="UP000005615">
    <property type="component" value="Unassembled WGS sequence"/>
</dbReference>
<dbReference type="InterPro" id="IPR051264">
    <property type="entry name" value="FAD-oxidored/transferase_4"/>
</dbReference>
<protein>
    <submittedName>
        <fullName evidence="6">FAD linked oxidase</fullName>
    </submittedName>
</protein>
<dbReference type="InterPro" id="IPR016169">
    <property type="entry name" value="FAD-bd_PCMH_sub2"/>
</dbReference>
<keyword evidence="3" id="KW-0285">Flavoprotein</keyword>
<accession>F3L3A9</accession>
<dbReference type="Pfam" id="PF02913">
    <property type="entry name" value="FAD-oxidase_C"/>
    <property type="match status" value="1"/>
</dbReference>
<dbReference type="Gene3D" id="1.10.45.10">
    <property type="entry name" value="Vanillyl-alcohol Oxidase, Chain A, domain 4"/>
    <property type="match status" value="1"/>
</dbReference>
<dbReference type="InterPro" id="IPR016171">
    <property type="entry name" value="Vanillyl_alc_oxidase_C-sub2"/>
</dbReference>
<dbReference type="Gene3D" id="3.30.70.2740">
    <property type="match status" value="1"/>
</dbReference>
<keyword evidence="7" id="KW-1185">Reference proteome</keyword>
<dbReference type="Gene3D" id="3.30.70.2190">
    <property type="match status" value="1"/>
</dbReference>
<dbReference type="SUPFAM" id="SSF55103">
    <property type="entry name" value="FAD-linked oxidases, C-terminal domain"/>
    <property type="match status" value="1"/>
</dbReference>
<dbReference type="RefSeq" id="WP_009576276.1">
    <property type="nucleotide sequence ID" value="NZ_AEIG01000062.1"/>
</dbReference>
<dbReference type="InterPro" id="IPR006094">
    <property type="entry name" value="Oxid_FAD_bind_N"/>
</dbReference>
<dbReference type="SUPFAM" id="SSF56176">
    <property type="entry name" value="FAD-binding/transporter-associated domain-like"/>
    <property type="match status" value="1"/>
</dbReference>
<dbReference type="InterPro" id="IPR016166">
    <property type="entry name" value="FAD-bd_PCMH"/>
</dbReference>
<dbReference type="GO" id="GO:0071949">
    <property type="term" value="F:FAD binding"/>
    <property type="evidence" value="ECO:0007669"/>
    <property type="project" value="InterPro"/>
</dbReference>
<comment type="caution">
    <text evidence="6">The sequence shown here is derived from an EMBL/GenBank/DDBJ whole genome shotgun (WGS) entry which is preliminary data.</text>
</comment>
<evidence type="ECO:0000256" key="2">
    <source>
        <dbReference type="ARBA" id="ARBA00008000"/>
    </source>
</evidence>
<dbReference type="InterPro" id="IPR016167">
    <property type="entry name" value="FAD-bd_PCMH_sub1"/>
</dbReference>
<dbReference type="EMBL" id="AEIG01000062">
    <property type="protein sequence ID" value="EGG29181.1"/>
    <property type="molecule type" value="Genomic_DNA"/>
</dbReference>
<dbReference type="InterPro" id="IPR004113">
    <property type="entry name" value="FAD-bd_oxidored_4_C"/>
</dbReference>
<dbReference type="eggNOG" id="COG0277">
    <property type="taxonomic scope" value="Bacteria"/>
</dbReference>
<dbReference type="FunFam" id="1.10.45.10:FF:000001">
    <property type="entry name" value="D-lactate dehydrogenase mitochondrial"/>
    <property type="match status" value="1"/>
</dbReference>
<keyword evidence="4" id="KW-0274">FAD</keyword>
<evidence type="ECO:0000313" key="6">
    <source>
        <dbReference type="EMBL" id="EGG29181.1"/>
    </source>
</evidence>
<evidence type="ECO:0000313" key="7">
    <source>
        <dbReference type="Proteomes" id="UP000005615"/>
    </source>
</evidence>
<dbReference type="GO" id="GO:0016491">
    <property type="term" value="F:oxidoreductase activity"/>
    <property type="evidence" value="ECO:0007669"/>
    <property type="project" value="UniProtKB-KW"/>
</dbReference>
<dbReference type="Pfam" id="PF01565">
    <property type="entry name" value="FAD_binding_4"/>
    <property type="match status" value="1"/>
</dbReference>
<comment type="cofactor">
    <cofactor evidence="1">
        <name>FAD</name>
        <dbReference type="ChEBI" id="CHEBI:57692"/>
    </cofactor>
</comment>
<reference evidence="6 7" key="1">
    <citation type="journal article" date="2011" name="J. Bacteriol.">
        <title>Genome sequence of strain IMCC3088, a proteorhodopsin-containing marine bacterium belonging to the OM60/NOR5 clade.</title>
        <authorList>
            <person name="Jang Y."/>
            <person name="Oh H.M."/>
            <person name="Kang I."/>
            <person name="Lee K."/>
            <person name="Yang S.J."/>
            <person name="Cho J.C."/>
        </authorList>
    </citation>
    <scope>NUCLEOTIDE SEQUENCE [LARGE SCALE GENOMIC DNA]</scope>
    <source>
        <strain evidence="6 7">IMCC3088</strain>
    </source>
</reference>
<dbReference type="AlphaFoldDB" id="F3L3A9"/>
<evidence type="ECO:0000256" key="5">
    <source>
        <dbReference type="ARBA" id="ARBA00023002"/>
    </source>
</evidence>
<dbReference type="PANTHER" id="PTHR43716">
    <property type="entry name" value="D-2-HYDROXYGLUTARATE DEHYDROGENASE, MITOCHONDRIAL"/>
    <property type="match status" value="1"/>
</dbReference>